<reference evidence="2" key="1">
    <citation type="submission" date="2021-01" db="EMBL/GenBank/DDBJ databases">
        <authorList>
            <person name="Corre E."/>
            <person name="Pelletier E."/>
            <person name="Niang G."/>
            <person name="Scheremetjew M."/>
            <person name="Finn R."/>
            <person name="Kale V."/>
            <person name="Holt S."/>
            <person name="Cochrane G."/>
            <person name="Meng A."/>
            <person name="Brown T."/>
            <person name="Cohen L."/>
        </authorList>
    </citation>
    <scope>NUCLEOTIDE SEQUENCE</scope>
    <source>
        <strain evidence="2">Isolate 1302-5</strain>
    </source>
</reference>
<evidence type="ECO:0000256" key="1">
    <source>
        <dbReference type="SAM" id="SignalP"/>
    </source>
</evidence>
<name>A0A7S4NIS4_9STRA</name>
<dbReference type="EMBL" id="HBKQ01062722">
    <property type="protein sequence ID" value="CAE2290319.1"/>
    <property type="molecule type" value="Transcribed_RNA"/>
</dbReference>
<evidence type="ECO:0000313" key="2">
    <source>
        <dbReference type="EMBL" id="CAE2290319.1"/>
    </source>
</evidence>
<protein>
    <recommendedName>
        <fullName evidence="3">Endo-1,3(4)-beta-glucanase</fullName>
    </recommendedName>
</protein>
<accession>A0A7S4NIS4</accession>
<sequence length="914" mass="102137">MSIFPNVIMNWAAVFRFVLVVAFCQSGDAGVPALEKAGSEKNNGDVKSECFNNGDTSRVLVGPSNRPMRNLNRETVIHGVDGCSFHMDTKELYRFAVEPATKTVTRWSNNVGNATFDKSSNKRPIFMENSFQGMHALSFIDGRYITCLLETPSVEMHVFVVYSASSPSSHRILLGDPARTVELKTIGNGYNPSIAVGTANDLSDDVTELSLGKVFQGLVAEIIVFDRILSNTEEKFVYDGLLSKWIERTPRALPNMFKSLLSKTDEEISDAIVKTAENINTNFFSTASSFRGDNETIYNNVNEQYSHFHPEWLAGIYHLKDKSIFDKALNMMEKYHWVQDEVNKGEWYFYAKCFVSGPLYQTTYSGQGSYGYLGEVIYRAFARWRDPRYLPLADRTMRFWLRHYSLGESNIKSYFFTENNKGGYGEAIVKMFKNHVLDDDAYTEITYFLPMTARMATEFGPAEISSVYDLAPHAQNRYYLRSANPLTGLIPSTAMLDGTPVRHNGKEQWARFANDATEKAFDRFLNSQLNYPQDADADLLASLRKVAAWANEIGIGNLLNDYELDGTHNNSFHNYKGDKASEGMRASIASLSVIAHNGVTLDMMSWVKDVWENIGNEDRSLRGFTRSVFLLAGSNQIENDALPRNYVTNSGFEYDFGWSDGCTMQAGAARRGSRGLLCMGQSSYPLLDVATFQAGATYEYNAWIRSSDAAEEFHIEFNAFNASGESTQQISTSLSIGREWKLISATISVPANIGPLSFVSMQIVCKSVDLMFDIDDVTIFLQSAPLSNMQNMLEVTMPDLAPANPSVYVADIKMNYGQNRKGTKFNGRSWITVLTNSQAPVHDAVVFIEWSGATSEILSGKTDSDGRVKFTSERIKEGGAFVLNIIDIKPPEGLSYSQSLNVQTSDSIMAPQRR</sequence>
<proteinExistence type="predicted"/>
<gene>
    <name evidence="2" type="ORF">OAUR00152_LOCUS42792</name>
</gene>
<organism evidence="2">
    <name type="scientific">Odontella aurita</name>
    <dbReference type="NCBI Taxonomy" id="265563"/>
    <lineage>
        <taxon>Eukaryota</taxon>
        <taxon>Sar</taxon>
        <taxon>Stramenopiles</taxon>
        <taxon>Ochrophyta</taxon>
        <taxon>Bacillariophyta</taxon>
        <taxon>Mediophyceae</taxon>
        <taxon>Biddulphiophycidae</taxon>
        <taxon>Eupodiscales</taxon>
        <taxon>Odontellaceae</taxon>
        <taxon>Odontella</taxon>
    </lineage>
</organism>
<feature type="signal peptide" evidence="1">
    <location>
        <begin position="1"/>
        <end position="29"/>
    </location>
</feature>
<dbReference type="GO" id="GO:0005975">
    <property type="term" value="P:carbohydrate metabolic process"/>
    <property type="evidence" value="ECO:0007669"/>
    <property type="project" value="InterPro"/>
</dbReference>
<dbReference type="AlphaFoldDB" id="A0A7S4NIS4"/>
<dbReference type="InterPro" id="IPR012341">
    <property type="entry name" value="6hp_glycosidase-like_sf"/>
</dbReference>
<keyword evidence="1" id="KW-0732">Signal</keyword>
<feature type="chain" id="PRO_5031543522" description="Endo-1,3(4)-beta-glucanase" evidence="1">
    <location>
        <begin position="30"/>
        <end position="914"/>
    </location>
</feature>
<evidence type="ECO:0008006" key="3">
    <source>
        <dbReference type="Google" id="ProtNLM"/>
    </source>
</evidence>
<dbReference type="SUPFAM" id="SSF49785">
    <property type="entry name" value="Galactose-binding domain-like"/>
    <property type="match status" value="1"/>
</dbReference>
<dbReference type="InterPro" id="IPR008979">
    <property type="entry name" value="Galactose-bd-like_sf"/>
</dbReference>
<dbReference type="Gene3D" id="1.50.10.10">
    <property type="match status" value="1"/>
</dbReference>
<dbReference type="Gene3D" id="2.60.120.260">
    <property type="entry name" value="Galactose-binding domain-like"/>
    <property type="match status" value="1"/>
</dbReference>